<name>A0A0G3XD51_9SPHN</name>
<dbReference type="RefSeq" id="WP_047819781.1">
    <property type="nucleotide sequence ID" value="NZ_CP011770.1"/>
</dbReference>
<accession>A0A0G3XD51</accession>
<evidence type="ECO:0000313" key="2">
    <source>
        <dbReference type="Proteomes" id="UP000035287"/>
    </source>
</evidence>
<dbReference type="Proteomes" id="UP000035287">
    <property type="component" value="Chromosome"/>
</dbReference>
<dbReference type="EMBL" id="CP011770">
    <property type="protein sequence ID" value="AKM09087.1"/>
    <property type="molecule type" value="Genomic_DNA"/>
</dbReference>
<sequence>MAVDGNCELSFTRSLQVLPLQGLQPESRLLQVLSHQSLRRPELPPPVQQVLQRQVLLRSVPKRVLRLLAGNR</sequence>
<gene>
    <name evidence="1" type="ORF">AB433_02495</name>
</gene>
<reference evidence="1 2" key="1">
    <citation type="submission" date="2015-06" db="EMBL/GenBank/DDBJ databases">
        <authorList>
            <person name="Zeng Y."/>
            <person name="Huang Y."/>
        </authorList>
    </citation>
    <scope>NUCLEOTIDE SEQUENCE [LARGE SCALE GENOMIC DNA]</scope>
    <source>
        <strain evidence="1 2">PQ-2</strain>
    </source>
</reference>
<organism evidence="1 2">
    <name type="scientific">Croceicoccus naphthovorans</name>
    <dbReference type="NCBI Taxonomy" id="1348774"/>
    <lineage>
        <taxon>Bacteria</taxon>
        <taxon>Pseudomonadati</taxon>
        <taxon>Pseudomonadota</taxon>
        <taxon>Alphaproteobacteria</taxon>
        <taxon>Sphingomonadales</taxon>
        <taxon>Erythrobacteraceae</taxon>
        <taxon>Croceicoccus</taxon>
    </lineage>
</organism>
<evidence type="ECO:0000313" key="1">
    <source>
        <dbReference type="EMBL" id="AKM09087.1"/>
    </source>
</evidence>
<proteinExistence type="predicted"/>
<keyword evidence="2" id="KW-1185">Reference proteome</keyword>
<dbReference type="KEGG" id="cna:AB433_02495"/>
<dbReference type="AlphaFoldDB" id="A0A0G3XD51"/>
<protein>
    <submittedName>
        <fullName evidence="1">Uncharacterized protein</fullName>
    </submittedName>
</protein>